<dbReference type="GO" id="GO:0016020">
    <property type="term" value="C:membrane"/>
    <property type="evidence" value="ECO:0000318"/>
    <property type="project" value="GO_Central"/>
</dbReference>
<dbReference type="PANTHER" id="PTHR32021">
    <property type="entry name" value="CASP-LIKE PROTEIN 5B3"/>
    <property type="match status" value="1"/>
</dbReference>
<dbReference type="GO" id="GO:0005886">
    <property type="term" value="C:plasma membrane"/>
    <property type="evidence" value="ECO:0007669"/>
    <property type="project" value="UniProtKB-SubCell"/>
</dbReference>
<comment type="similarity">
    <text evidence="2 8">Belongs to the Casparian strip membrane proteins (CASP) family.</text>
</comment>
<evidence type="ECO:0000256" key="4">
    <source>
        <dbReference type="ARBA" id="ARBA00022475"/>
    </source>
</evidence>
<evidence type="ECO:0000256" key="3">
    <source>
        <dbReference type="ARBA" id="ARBA00011489"/>
    </source>
</evidence>
<keyword evidence="4 8" id="KW-1003">Cell membrane</keyword>
<evidence type="ECO:0000313" key="9">
    <source>
        <dbReference type="Proteomes" id="UP000790787"/>
    </source>
</evidence>
<keyword evidence="9" id="KW-1185">Reference proteome</keyword>
<sequence>MDTHKLQGSIGTSASLALRLGQAIFSAASLLFMCLNVSYYSYSYPPFCFLVATMSFVTPWNLGLAVIDAFSLLVKRSSHQPGILPYLVGVDWVLSFLSLATACSLASATDYLIASGGSPYCNWNMCRRYQLSAAMAFLSWILSLASSLFNLWLLLPTVYLLHL</sequence>
<evidence type="ECO:0000313" key="10">
    <source>
        <dbReference type="RefSeq" id="XP_016494936.1"/>
    </source>
</evidence>
<comment type="subcellular location">
    <subcellularLocation>
        <location evidence="1 8">Cell membrane</location>
        <topology evidence="1 8">Multi-pass membrane protein</topology>
    </subcellularLocation>
</comment>
<protein>
    <recommendedName>
        <fullName evidence="8">CASP-like protein</fullName>
    </recommendedName>
</protein>
<evidence type="ECO:0000256" key="7">
    <source>
        <dbReference type="ARBA" id="ARBA00023136"/>
    </source>
</evidence>
<keyword evidence="5 8" id="KW-0812">Transmembrane</keyword>
<evidence type="ECO:0000256" key="5">
    <source>
        <dbReference type="ARBA" id="ARBA00022692"/>
    </source>
</evidence>
<dbReference type="RefSeq" id="XP_016494936.1">
    <property type="nucleotide sequence ID" value="XM_016639450.1"/>
</dbReference>
<evidence type="ECO:0000256" key="2">
    <source>
        <dbReference type="ARBA" id="ARBA00007651"/>
    </source>
</evidence>
<dbReference type="InterPro" id="IPR006702">
    <property type="entry name" value="CASP_dom"/>
</dbReference>
<dbReference type="InterPro" id="IPR045009">
    <property type="entry name" value="CASPL-5"/>
</dbReference>
<keyword evidence="6 8" id="KW-1133">Transmembrane helix</keyword>
<accession>A0A1S4C1A0</accession>
<keyword evidence="7 8" id="KW-0472">Membrane</keyword>
<dbReference type="OrthoDB" id="1881155at2759"/>
<proteinExistence type="inferred from homology"/>
<dbReference type="PaxDb" id="4097-A0A1S4C1A0"/>
<dbReference type="STRING" id="4097.A0A1S4C1A0"/>
<reference evidence="10" key="2">
    <citation type="submission" date="2025-08" db="UniProtKB">
        <authorList>
            <consortium name="RefSeq"/>
        </authorList>
    </citation>
    <scope>IDENTIFICATION</scope>
</reference>
<dbReference type="AlphaFoldDB" id="A0A1S4C1A0"/>
<dbReference type="GeneID" id="107814117"/>
<name>A0A1S4C1A0_TOBAC</name>
<evidence type="ECO:0000256" key="1">
    <source>
        <dbReference type="ARBA" id="ARBA00004651"/>
    </source>
</evidence>
<reference evidence="9" key="1">
    <citation type="journal article" date="2014" name="Nat. Commun.">
        <title>The tobacco genome sequence and its comparison with those of tomato and potato.</title>
        <authorList>
            <person name="Sierro N."/>
            <person name="Battey J.N."/>
            <person name="Ouadi S."/>
            <person name="Bakaher N."/>
            <person name="Bovet L."/>
            <person name="Willig A."/>
            <person name="Goepfert S."/>
            <person name="Peitsch M.C."/>
            <person name="Ivanov N.V."/>
        </authorList>
    </citation>
    <scope>NUCLEOTIDE SEQUENCE [LARGE SCALE GENOMIC DNA]</scope>
</reference>
<evidence type="ECO:0000256" key="8">
    <source>
        <dbReference type="RuleBase" id="RU361233"/>
    </source>
</evidence>
<dbReference type="Pfam" id="PF04535">
    <property type="entry name" value="CASP_dom"/>
    <property type="match status" value="1"/>
</dbReference>
<organism evidence="9 10">
    <name type="scientific">Nicotiana tabacum</name>
    <name type="common">Common tobacco</name>
    <dbReference type="NCBI Taxonomy" id="4097"/>
    <lineage>
        <taxon>Eukaryota</taxon>
        <taxon>Viridiplantae</taxon>
        <taxon>Streptophyta</taxon>
        <taxon>Embryophyta</taxon>
        <taxon>Tracheophyta</taxon>
        <taxon>Spermatophyta</taxon>
        <taxon>Magnoliopsida</taxon>
        <taxon>eudicotyledons</taxon>
        <taxon>Gunneridae</taxon>
        <taxon>Pentapetalae</taxon>
        <taxon>asterids</taxon>
        <taxon>lamiids</taxon>
        <taxon>Solanales</taxon>
        <taxon>Solanaceae</taxon>
        <taxon>Nicotianoideae</taxon>
        <taxon>Nicotianeae</taxon>
        <taxon>Nicotiana</taxon>
    </lineage>
</organism>
<evidence type="ECO:0000256" key="6">
    <source>
        <dbReference type="ARBA" id="ARBA00022989"/>
    </source>
</evidence>
<dbReference type="KEGG" id="nta:107814117"/>
<dbReference type="PANTHER" id="PTHR32021:SF29">
    <property type="entry name" value="CASP-LIKE PROTEIN"/>
    <property type="match status" value="1"/>
</dbReference>
<gene>
    <name evidence="10" type="primary">LOC107814117</name>
</gene>
<comment type="subunit">
    <text evidence="3 8">Homodimer and heterodimers.</text>
</comment>
<dbReference type="Proteomes" id="UP000790787">
    <property type="component" value="Chromosome 17"/>
</dbReference>